<name>A0A164H3V5_9CRUS</name>
<dbReference type="EMBL" id="LRGB01012967">
    <property type="protein sequence ID" value="KZR99676.1"/>
    <property type="molecule type" value="Genomic_DNA"/>
</dbReference>
<evidence type="ECO:0000313" key="1">
    <source>
        <dbReference type="EMBL" id="KZR99676.1"/>
    </source>
</evidence>
<organism evidence="1 2">
    <name type="scientific">Daphnia magna</name>
    <dbReference type="NCBI Taxonomy" id="35525"/>
    <lineage>
        <taxon>Eukaryota</taxon>
        <taxon>Metazoa</taxon>
        <taxon>Ecdysozoa</taxon>
        <taxon>Arthropoda</taxon>
        <taxon>Crustacea</taxon>
        <taxon>Branchiopoda</taxon>
        <taxon>Diplostraca</taxon>
        <taxon>Cladocera</taxon>
        <taxon>Anomopoda</taxon>
        <taxon>Daphniidae</taxon>
        <taxon>Daphnia</taxon>
    </lineage>
</organism>
<proteinExistence type="predicted"/>
<accession>A0A164H3V5</accession>
<dbReference type="AlphaFoldDB" id="A0A164H3V5"/>
<sequence length="171" mass="19806">MSRRVREQAKSFKARPLPEPDFQVRERNDGYFEIQGTFNTTEYETSRQEVKFELNDIFPGLFSLHLSYEPVDYETSSSSFEYGVELSLENTSSCSPSSSPLVCCEDSHRRPTAVWASINECPTFSLKQISPGQWKSAEMNYESKRFELQQMKIPCVLWIKFSRTTGERNAQ</sequence>
<feature type="non-terminal residue" evidence="1">
    <location>
        <position position="171"/>
    </location>
</feature>
<protein>
    <submittedName>
        <fullName evidence="1">Btb/poz domain-containing protein</fullName>
    </submittedName>
</protein>
<dbReference type="OrthoDB" id="6362905at2759"/>
<keyword evidence="2" id="KW-1185">Reference proteome</keyword>
<reference evidence="1 2" key="1">
    <citation type="submission" date="2016-03" db="EMBL/GenBank/DDBJ databases">
        <title>EvidentialGene: Evidence-directed Construction of Genes on Genomes.</title>
        <authorList>
            <person name="Gilbert D.G."/>
            <person name="Choi J.-H."/>
            <person name="Mockaitis K."/>
            <person name="Colbourne J."/>
            <person name="Pfrender M."/>
        </authorList>
    </citation>
    <scope>NUCLEOTIDE SEQUENCE [LARGE SCALE GENOMIC DNA]</scope>
    <source>
        <strain evidence="1 2">Xinb3</strain>
        <tissue evidence="1">Complete organism</tissue>
    </source>
</reference>
<comment type="caution">
    <text evidence="1">The sequence shown here is derived from an EMBL/GenBank/DDBJ whole genome shotgun (WGS) entry which is preliminary data.</text>
</comment>
<gene>
    <name evidence="1" type="ORF">APZ42_004365</name>
</gene>
<evidence type="ECO:0000313" key="2">
    <source>
        <dbReference type="Proteomes" id="UP000076858"/>
    </source>
</evidence>
<dbReference type="Proteomes" id="UP000076858">
    <property type="component" value="Unassembled WGS sequence"/>
</dbReference>